<dbReference type="Proteomes" id="UP000008710">
    <property type="component" value="Chromosome"/>
</dbReference>
<reference evidence="3" key="1">
    <citation type="journal article" date="2006" name="Proc. Natl. Acad. Sci. U.S.A.">
        <title>The complete genome of Rhodococcus sp. RHA1 provides insights into a catabolic powerhouse.</title>
        <authorList>
            <person name="McLeod M.P."/>
            <person name="Warren R.L."/>
            <person name="Hsiao W.W.L."/>
            <person name="Araki N."/>
            <person name="Myhre M."/>
            <person name="Fernandes C."/>
            <person name="Miyazawa D."/>
            <person name="Wong W."/>
            <person name="Lillquist A.L."/>
            <person name="Wang D."/>
            <person name="Dosanjh M."/>
            <person name="Hara H."/>
            <person name="Petrescu A."/>
            <person name="Morin R.D."/>
            <person name="Yang G."/>
            <person name="Stott J.M."/>
            <person name="Schein J.E."/>
            <person name="Shin H."/>
            <person name="Smailus D."/>
            <person name="Siddiqui A.S."/>
            <person name="Marra M.A."/>
            <person name="Jones S.J.M."/>
            <person name="Holt R."/>
            <person name="Brinkman F.S.L."/>
            <person name="Miyauchi K."/>
            <person name="Fukuda M."/>
            <person name="Davies J.E."/>
            <person name="Mohn W.W."/>
            <person name="Eltis L.D."/>
        </authorList>
    </citation>
    <scope>NUCLEOTIDE SEQUENCE [LARGE SCALE GENOMIC DNA]</scope>
    <source>
        <strain evidence="3">RHA1</strain>
    </source>
</reference>
<keyword evidence="1" id="KW-0812">Transmembrane</keyword>
<sequence length="138" mass="15468">MESLALASTVFEHFAPTTTRRRPPRTERVDGRARDLVPARAPSIHLRVVVTWVSIFPLVTLGMTVMTLSGPITSTWPTWLRALSLTGVVVPTAVYLVVPRVLDLSVRWMTWRCRRSAGAESCESLQAARAMRSHSHQY</sequence>
<proteinExistence type="predicted"/>
<gene>
    <name evidence="2" type="ordered locus">RHA1_ro00261</name>
</gene>
<feature type="transmembrane region" description="Helical" evidence="1">
    <location>
        <begin position="44"/>
        <end position="66"/>
    </location>
</feature>
<feature type="transmembrane region" description="Helical" evidence="1">
    <location>
        <begin position="78"/>
        <end position="98"/>
    </location>
</feature>
<dbReference type="EMBL" id="CP000431">
    <property type="protein sequence ID" value="ABG92097.1"/>
    <property type="molecule type" value="Genomic_DNA"/>
</dbReference>
<dbReference type="eggNOG" id="COG3224">
    <property type="taxonomic scope" value="Bacteria"/>
</dbReference>
<dbReference type="AlphaFoldDB" id="Q0SK39"/>
<evidence type="ECO:0000256" key="1">
    <source>
        <dbReference type="SAM" id="Phobius"/>
    </source>
</evidence>
<accession>Q0SK39</accession>
<name>Q0SK39_RHOJR</name>
<dbReference type="HOGENOM" id="CLU_2094963_0_0_11"/>
<organism evidence="2 3">
    <name type="scientific">Rhodococcus jostii (strain RHA1)</name>
    <dbReference type="NCBI Taxonomy" id="101510"/>
    <lineage>
        <taxon>Bacteria</taxon>
        <taxon>Bacillati</taxon>
        <taxon>Actinomycetota</taxon>
        <taxon>Actinomycetes</taxon>
        <taxon>Mycobacteriales</taxon>
        <taxon>Nocardiaceae</taxon>
        <taxon>Rhodococcus</taxon>
    </lineage>
</organism>
<keyword evidence="1" id="KW-0472">Membrane</keyword>
<protein>
    <submittedName>
        <fullName evidence="2">Uncharacterized protein</fullName>
    </submittedName>
</protein>
<evidence type="ECO:0000313" key="2">
    <source>
        <dbReference type="EMBL" id="ABG92097.1"/>
    </source>
</evidence>
<keyword evidence="1" id="KW-1133">Transmembrane helix</keyword>
<evidence type="ECO:0000313" key="3">
    <source>
        <dbReference type="Proteomes" id="UP000008710"/>
    </source>
</evidence>
<dbReference type="KEGG" id="rha:RHA1_ro00261"/>